<dbReference type="AlphaFoldDB" id="A0A1B8QK38"/>
<evidence type="ECO:0000313" key="3">
    <source>
        <dbReference type="Proteomes" id="UP000092616"/>
    </source>
</evidence>
<comment type="caution">
    <text evidence="2">The sequence shown here is derived from an EMBL/GenBank/DDBJ whole genome shotgun (WGS) entry which is preliminary data.</text>
</comment>
<feature type="transmembrane region" description="Helical" evidence="1">
    <location>
        <begin position="26"/>
        <end position="44"/>
    </location>
</feature>
<keyword evidence="1" id="KW-0472">Membrane</keyword>
<sequence length="72" mass="8361">MILYSFIHKLFLMLASTKRHNLSFKMGGNILFLAVLVLVCWLNLKVKPNHQMEILYAYSPQSEAHCLKTQSH</sequence>
<gene>
    <name evidence="2" type="ORF">A9306_04370</name>
</gene>
<name>A0A1B8QK38_9GAMM</name>
<keyword evidence="1" id="KW-0812">Transmembrane</keyword>
<accession>A0A1B8QK38</accession>
<proteinExistence type="predicted"/>
<dbReference type="Proteomes" id="UP000092616">
    <property type="component" value="Unassembled WGS sequence"/>
</dbReference>
<organism evidence="2 3">
    <name type="scientific">Faucicola atlantae</name>
    <dbReference type="NCBI Taxonomy" id="34059"/>
    <lineage>
        <taxon>Bacteria</taxon>
        <taxon>Pseudomonadati</taxon>
        <taxon>Pseudomonadota</taxon>
        <taxon>Gammaproteobacteria</taxon>
        <taxon>Moraxellales</taxon>
        <taxon>Moraxellaceae</taxon>
        <taxon>Faucicola</taxon>
    </lineage>
</organism>
<protein>
    <submittedName>
        <fullName evidence="2">Uncharacterized protein</fullName>
    </submittedName>
</protein>
<dbReference type="EMBL" id="LZNA01000011">
    <property type="protein sequence ID" value="OBX83876.1"/>
    <property type="molecule type" value="Genomic_DNA"/>
</dbReference>
<reference evidence="2 3" key="1">
    <citation type="submission" date="2016-06" db="EMBL/GenBank/DDBJ databases">
        <title>Draft genome of Moraxella atlantae CCUG 59586.</title>
        <authorList>
            <person name="Salva-Serra F."/>
            <person name="Engstrom-Jakobsson H."/>
            <person name="Thorell K."/>
            <person name="Gonzales-Siles L."/>
            <person name="Karlsson R."/>
            <person name="Boulund F."/>
            <person name="Engstrand L."/>
            <person name="Kristiansson E."/>
            <person name="Moore E."/>
        </authorList>
    </citation>
    <scope>NUCLEOTIDE SEQUENCE [LARGE SCALE GENOMIC DNA]</scope>
    <source>
        <strain evidence="2 3">CCUG 59586</strain>
    </source>
</reference>
<evidence type="ECO:0000313" key="2">
    <source>
        <dbReference type="EMBL" id="OBX83876.1"/>
    </source>
</evidence>
<evidence type="ECO:0000256" key="1">
    <source>
        <dbReference type="SAM" id="Phobius"/>
    </source>
</evidence>
<keyword evidence="3" id="KW-1185">Reference proteome</keyword>
<keyword evidence="1" id="KW-1133">Transmembrane helix</keyword>